<dbReference type="Pfam" id="PF10262">
    <property type="entry name" value="Rdx"/>
    <property type="match status" value="1"/>
</dbReference>
<organism evidence="2 3">
    <name type="scientific">Alkalibacillus haloalkaliphilus</name>
    <dbReference type="NCBI Taxonomy" id="94136"/>
    <lineage>
        <taxon>Bacteria</taxon>
        <taxon>Bacillati</taxon>
        <taxon>Bacillota</taxon>
        <taxon>Bacilli</taxon>
        <taxon>Bacillales</taxon>
        <taxon>Bacillaceae</taxon>
        <taxon>Alkalibacillus</taxon>
    </lineage>
</organism>
<evidence type="ECO:0000313" key="2">
    <source>
        <dbReference type="EMBL" id="GEN45019.1"/>
    </source>
</evidence>
<proteinExistence type="predicted"/>
<sequence>MKLVPASGGAFEVTVDGEKLYSKLDTGVFPEADQVIKEMKS</sequence>
<dbReference type="Gene3D" id="3.40.30.10">
    <property type="entry name" value="Glutaredoxin"/>
    <property type="match status" value="1"/>
</dbReference>
<keyword evidence="3" id="KW-1185">Reference proteome</keyword>
<evidence type="ECO:0008006" key="4">
    <source>
        <dbReference type="Google" id="ProtNLM"/>
    </source>
</evidence>
<dbReference type="InterPro" id="IPR011893">
    <property type="entry name" value="Selenoprotein_Rdx-typ"/>
</dbReference>
<keyword evidence="1" id="KW-0676">Redox-active center</keyword>
<evidence type="ECO:0000313" key="3">
    <source>
        <dbReference type="Proteomes" id="UP000321440"/>
    </source>
</evidence>
<dbReference type="InterPro" id="IPR036249">
    <property type="entry name" value="Thioredoxin-like_sf"/>
</dbReference>
<dbReference type="Proteomes" id="UP000321440">
    <property type="component" value="Unassembled WGS sequence"/>
</dbReference>
<dbReference type="EMBL" id="BJYA01000002">
    <property type="protein sequence ID" value="GEN45019.1"/>
    <property type="molecule type" value="Genomic_DNA"/>
</dbReference>
<dbReference type="OrthoDB" id="9811366at2"/>
<dbReference type="AlphaFoldDB" id="A0A511W1Q9"/>
<reference evidence="2 3" key="1">
    <citation type="submission" date="2019-07" db="EMBL/GenBank/DDBJ databases">
        <title>Whole genome shotgun sequence of Alkalibacillus haloalkaliphilus NBRC 103110.</title>
        <authorList>
            <person name="Hosoyama A."/>
            <person name="Uohara A."/>
            <person name="Ohji S."/>
            <person name="Ichikawa N."/>
        </authorList>
    </citation>
    <scope>NUCLEOTIDE SEQUENCE [LARGE SCALE GENOMIC DNA]</scope>
    <source>
        <strain evidence="2 3">NBRC 103110</strain>
    </source>
</reference>
<protein>
    <recommendedName>
        <fullName evidence="4">SelT/SelW/SelH family protein</fullName>
    </recommendedName>
</protein>
<gene>
    <name evidence="2" type="ORF">AHA02nite_07950</name>
</gene>
<name>A0A511W1Q9_9BACI</name>
<accession>A0A511W1Q9</accession>
<evidence type="ECO:0000256" key="1">
    <source>
        <dbReference type="ARBA" id="ARBA00023284"/>
    </source>
</evidence>
<comment type="caution">
    <text evidence="2">The sequence shown here is derived from an EMBL/GenBank/DDBJ whole genome shotgun (WGS) entry which is preliminary data.</text>
</comment>
<dbReference type="SUPFAM" id="SSF52833">
    <property type="entry name" value="Thioredoxin-like"/>
    <property type="match status" value="1"/>
</dbReference>
<dbReference type="NCBIfam" id="TIGR02174">
    <property type="entry name" value="CXXU_selWTH"/>
    <property type="match status" value="1"/>
</dbReference>